<name>A0ABN0BG07_BACFG</name>
<accession>A0ABN0BG07</accession>
<dbReference type="Proteomes" id="UP000005101">
    <property type="component" value="Unassembled WGS sequence"/>
</dbReference>
<protein>
    <submittedName>
        <fullName evidence="1">Uncharacterized protein</fullName>
    </submittedName>
</protein>
<sequence>MKLFIGQNFLRQLFESREENVSQQALVTSSMENTSPPSPSWFEIISDFF</sequence>
<proteinExistence type="predicted"/>
<keyword evidence="2" id="KW-1185">Reference proteome</keyword>
<evidence type="ECO:0000313" key="1">
    <source>
        <dbReference type="EMBL" id="EFR51878.1"/>
    </source>
</evidence>
<dbReference type="EMBL" id="EQ973213">
    <property type="protein sequence ID" value="EFR51878.1"/>
    <property type="molecule type" value="Genomic_DNA"/>
</dbReference>
<evidence type="ECO:0000313" key="2">
    <source>
        <dbReference type="Proteomes" id="UP000005101"/>
    </source>
</evidence>
<reference evidence="1 2" key="1">
    <citation type="submission" date="2008-12" db="EMBL/GenBank/DDBJ databases">
        <title>Annotation of Bacteroides fragilis strain 3_1_12.</title>
        <authorList>
            <consortium name="The Broad Institute Genome Sequencing Platform"/>
            <person name="Ward D."/>
            <person name="Young S.K."/>
            <person name="Kodira C.D."/>
            <person name="Zeng Q."/>
            <person name="Koehrsen M."/>
            <person name="Alvarado L."/>
            <person name="Berlin A."/>
            <person name="Borenstein D."/>
            <person name="Chen Z."/>
            <person name="Engels R."/>
            <person name="Freedman E."/>
            <person name="Gellesch M."/>
            <person name="Goldberg J."/>
            <person name="Griggs A."/>
            <person name="Gujja S."/>
            <person name="Heiman D."/>
            <person name="Hepburn T."/>
            <person name="Howarth C."/>
            <person name="Jen D."/>
            <person name="Larson L."/>
            <person name="Lewis B."/>
            <person name="Mehta T."/>
            <person name="Park D."/>
            <person name="Pearson M."/>
            <person name="Roberts A."/>
            <person name="Saif S."/>
            <person name="Shea T."/>
            <person name="Shenoy N."/>
            <person name="Sisk P."/>
            <person name="Stolte C."/>
            <person name="Sykes S."/>
            <person name="Walk T."/>
            <person name="White J."/>
            <person name="Yandava C."/>
            <person name="Allen-Vercoe E."/>
            <person name="Strauss J."/>
            <person name="Ambrose C."/>
            <person name="Lander E."/>
            <person name="Nusbaum C."/>
            <person name="Galagan J."/>
            <person name="Birren B."/>
        </authorList>
    </citation>
    <scope>NUCLEOTIDE SEQUENCE [LARGE SCALE GENOMIC DNA]</scope>
    <source>
        <strain evidence="1 2">3_1_12</strain>
    </source>
</reference>
<organism evidence="1 2">
    <name type="scientific">Bacteroides fragilis 3_1_12</name>
    <dbReference type="NCBI Taxonomy" id="457424"/>
    <lineage>
        <taxon>Bacteria</taxon>
        <taxon>Pseudomonadati</taxon>
        <taxon>Bacteroidota</taxon>
        <taxon>Bacteroidia</taxon>
        <taxon>Bacteroidales</taxon>
        <taxon>Bacteroidaceae</taxon>
        <taxon>Bacteroides</taxon>
    </lineage>
</organism>
<gene>
    <name evidence="1" type="ORF">BFAG_00572</name>
</gene>